<proteinExistence type="inferred from homology"/>
<comment type="cofactor">
    <cofactor evidence="1">
        <name>FAD</name>
        <dbReference type="ChEBI" id="CHEBI:57692"/>
    </cofactor>
</comment>
<keyword evidence="7" id="KW-0503">Monooxygenase</keyword>
<evidence type="ECO:0000313" key="8">
    <source>
        <dbReference type="EMBL" id="MVU83382.1"/>
    </source>
</evidence>
<reference evidence="8 9" key="1">
    <citation type="submission" date="2019-12" db="EMBL/GenBank/DDBJ databases">
        <title>Nocardia sp. nov. ET3-3 isolated from soil.</title>
        <authorList>
            <person name="Kanchanasin P."/>
            <person name="Tanasupawat S."/>
            <person name="Yuki M."/>
            <person name="Kudo T."/>
        </authorList>
    </citation>
    <scope>NUCLEOTIDE SEQUENCE [LARGE SCALE GENOMIC DNA]</scope>
    <source>
        <strain evidence="8 9">ET3-3</strain>
    </source>
</reference>
<evidence type="ECO:0000313" key="9">
    <source>
        <dbReference type="Proteomes" id="UP000466794"/>
    </source>
</evidence>
<dbReference type="Gene3D" id="3.50.50.60">
    <property type="entry name" value="FAD/NAD(P)-binding domain"/>
    <property type="match status" value="2"/>
</dbReference>
<keyword evidence="9" id="KW-1185">Reference proteome</keyword>
<evidence type="ECO:0000256" key="2">
    <source>
        <dbReference type="ARBA" id="ARBA00010139"/>
    </source>
</evidence>
<keyword evidence="6" id="KW-0560">Oxidoreductase</keyword>
<keyword evidence="4" id="KW-0274">FAD</keyword>
<accession>A0A7K1VAD4</accession>
<gene>
    <name evidence="8" type="ORF">GPX89_39865</name>
</gene>
<dbReference type="PANTHER" id="PTHR43098:SF3">
    <property type="entry name" value="L-ORNITHINE N(5)-MONOOXYGENASE-RELATED"/>
    <property type="match status" value="1"/>
</dbReference>
<dbReference type="SUPFAM" id="SSF51905">
    <property type="entry name" value="FAD/NAD(P)-binding domain"/>
    <property type="match status" value="2"/>
</dbReference>
<evidence type="ECO:0000256" key="7">
    <source>
        <dbReference type="ARBA" id="ARBA00023033"/>
    </source>
</evidence>
<dbReference type="RefSeq" id="WP_157392976.1">
    <property type="nucleotide sequence ID" value="NZ_WRPP01000013.1"/>
</dbReference>
<evidence type="ECO:0000256" key="4">
    <source>
        <dbReference type="ARBA" id="ARBA00022827"/>
    </source>
</evidence>
<dbReference type="EMBL" id="WRPP01000013">
    <property type="protein sequence ID" value="MVU83382.1"/>
    <property type="molecule type" value="Genomic_DNA"/>
</dbReference>
<comment type="caution">
    <text evidence="8">The sequence shown here is derived from an EMBL/GenBank/DDBJ whole genome shotgun (WGS) entry which is preliminary data.</text>
</comment>
<dbReference type="PANTHER" id="PTHR43098">
    <property type="entry name" value="L-ORNITHINE N(5)-MONOOXYGENASE-RELATED"/>
    <property type="match status" value="1"/>
</dbReference>
<keyword evidence="3" id="KW-0285">Flavoprotein</keyword>
<name>A0A7K1VAD4_9NOCA</name>
<dbReference type="AlphaFoldDB" id="A0A7K1VAD4"/>
<dbReference type="PRINTS" id="PR00411">
    <property type="entry name" value="PNDRDTASEI"/>
</dbReference>
<protein>
    <submittedName>
        <fullName evidence="8">NAD(P)-binding protein</fullName>
    </submittedName>
</protein>
<organism evidence="8 9">
    <name type="scientific">Nocardia terrae</name>
    <dbReference type="NCBI Taxonomy" id="2675851"/>
    <lineage>
        <taxon>Bacteria</taxon>
        <taxon>Bacillati</taxon>
        <taxon>Actinomycetota</taxon>
        <taxon>Actinomycetes</taxon>
        <taxon>Mycobacteriales</taxon>
        <taxon>Nocardiaceae</taxon>
        <taxon>Nocardia</taxon>
    </lineage>
</organism>
<dbReference type="InterPro" id="IPR050775">
    <property type="entry name" value="FAD-binding_Monooxygenases"/>
</dbReference>
<evidence type="ECO:0000256" key="5">
    <source>
        <dbReference type="ARBA" id="ARBA00022857"/>
    </source>
</evidence>
<evidence type="ECO:0000256" key="3">
    <source>
        <dbReference type="ARBA" id="ARBA00022630"/>
    </source>
</evidence>
<keyword evidence="5" id="KW-0521">NADP</keyword>
<evidence type="ECO:0000256" key="1">
    <source>
        <dbReference type="ARBA" id="ARBA00001974"/>
    </source>
</evidence>
<comment type="similarity">
    <text evidence="2">Belongs to the FAD-binding monooxygenase family.</text>
</comment>
<dbReference type="Pfam" id="PF13738">
    <property type="entry name" value="Pyr_redox_3"/>
    <property type="match status" value="1"/>
</dbReference>
<evidence type="ECO:0000256" key="6">
    <source>
        <dbReference type="ARBA" id="ARBA00023002"/>
    </source>
</evidence>
<dbReference type="Proteomes" id="UP000466794">
    <property type="component" value="Unassembled WGS sequence"/>
</dbReference>
<dbReference type="InterPro" id="IPR036188">
    <property type="entry name" value="FAD/NAD-bd_sf"/>
</dbReference>
<dbReference type="PRINTS" id="PR00368">
    <property type="entry name" value="FADPNR"/>
</dbReference>
<dbReference type="GO" id="GO:0016709">
    <property type="term" value="F:oxidoreductase activity, acting on paired donors, with incorporation or reduction of molecular oxygen, NAD(P)H as one donor, and incorporation of one atom of oxygen"/>
    <property type="evidence" value="ECO:0007669"/>
    <property type="project" value="UniProtKB-ARBA"/>
</dbReference>
<sequence length="535" mass="59922">MHPEQGSPFDVIIIGAGFAGLYGVHQAARAGLNVLGLEAGAGVGGTWYWNKYPGARCDVESVDYSYSFDEELQQSWTWTERFAAQPEILAYIRHVAERFDLERHYRFGQRVTAARFDEAAAQWTLRTERGDEFRSQFVVFATGCLSTPIKPNIPGIETFAGEELFTAQWPEQGVSFEGKRVGVIGTGSSGIQVSPVIAREAEALTVFQRSANFSVPVPNRPWTDDEQSEIRATYRQRRENSYYAPAATPHRSLEIKALDLTAEQREQAMEDRWNGGGVLFNKVFPDQNSDLAANELVREFAVAKIRAKVDDQSVADDLIPYDHPIGTKRICTDSGYYEMFNRPNVELVNLRREPIAEVTPTGIRTAEKFIELDTLVYATGFDAMTGTLLRIDLHGANDARLGDVWADGPVTYLGFGIPGFPNMFSINSVGTPSVMANMVLHSEQQLDWVLALVEHCRANGIRTVETREEAAVKWTDHLLEVAEGTLFVKADSWYMGANIEGKKRVFMPYIGGFGNYRRYCDEERENGYPNFELTA</sequence>